<dbReference type="GO" id="GO:0016787">
    <property type="term" value="F:hydrolase activity"/>
    <property type="evidence" value="ECO:0007669"/>
    <property type="project" value="UniProtKB-KW"/>
</dbReference>
<dbReference type="Pfam" id="PF00293">
    <property type="entry name" value="NUDIX"/>
    <property type="match status" value="1"/>
</dbReference>
<dbReference type="InterPro" id="IPR015797">
    <property type="entry name" value="NUDIX_hydrolase-like_dom_sf"/>
</dbReference>
<comment type="caution">
    <text evidence="4">The sequence shown here is derived from an EMBL/GenBank/DDBJ whole genome shotgun (WGS) entry which is preliminary data.</text>
</comment>
<dbReference type="PANTHER" id="PTHR43046">
    <property type="entry name" value="GDP-MANNOSE MANNOSYL HYDROLASE"/>
    <property type="match status" value="1"/>
</dbReference>
<dbReference type="PROSITE" id="PS00893">
    <property type="entry name" value="NUDIX_BOX"/>
    <property type="match status" value="1"/>
</dbReference>
<dbReference type="PANTHER" id="PTHR43046:SF14">
    <property type="entry name" value="MUTT_NUDIX FAMILY PROTEIN"/>
    <property type="match status" value="1"/>
</dbReference>
<reference evidence="4 5" key="1">
    <citation type="submission" date="2013-06" db="EMBL/GenBank/DDBJ databases">
        <title>Rumen cellulosomics: divergent fiber-degrading strategies revealed by comparative genome-wide analysis of six Ruminococcal strains.</title>
        <authorList>
            <person name="Dassa B."/>
            <person name="Borovok I."/>
            <person name="Lamed R."/>
            <person name="Flint H."/>
            <person name="Yeoman C.J."/>
            <person name="White B."/>
            <person name="Bayer E.A."/>
        </authorList>
    </citation>
    <scope>NUCLEOTIDE SEQUENCE [LARGE SCALE GENOMIC DNA]</scope>
    <source>
        <strain evidence="4 5">SY3</strain>
    </source>
</reference>
<evidence type="ECO:0000256" key="2">
    <source>
        <dbReference type="ARBA" id="ARBA00022801"/>
    </source>
</evidence>
<name>A0A011UH68_RUMAL</name>
<evidence type="ECO:0000256" key="1">
    <source>
        <dbReference type="ARBA" id="ARBA00001946"/>
    </source>
</evidence>
<dbReference type="OrthoDB" id="9786032at2"/>
<dbReference type="CDD" id="cd04693">
    <property type="entry name" value="NUDIX_Hydrolase"/>
    <property type="match status" value="1"/>
</dbReference>
<sequence>MELWDLYDGEGNRTGEVWERRYGNFLEIPMGRYHLVSDVLVQHRDGTFLLCKRHTSKDVYPGYWEAGAGGSAVQGENAEECARRELFEETGLTAENLELINIAFSDKSHSLVYCFTATVDCPKNAVVLQETETTEYKWVDAAGLIEYSESDLAIKTSVKRYEKFYDKVRAMLK</sequence>
<dbReference type="RefSeq" id="WP_037287459.1">
    <property type="nucleotide sequence ID" value="NZ_JEOB01000002.1"/>
</dbReference>
<dbReference type="EMBL" id="JEOB01000002">
    <property type="protein sequence ID" value="EXM39984.1"/>
    <property type="molecule type" value="Genomic_DNA"/>
</dbReference>
<dbReference type="InterPro" id="IPR020084">
    <property type="entry name" value="NUDIX_hydrolase_CS"/>
</dbReference>
<dbReference type="SUPFAM" id="SSF55811">
    <property type="entry name" value="Nudix"/>
    <property type="match status" value="1"/>
</dbReference>
<dbReference type="InterPro" id="IPR000086">
    <property type="entry name" value="NUDIX_hydrolase_dom"/>
</dbReference>
<dbReference type="PATRIC" id="fig|1341156.4.peg.1284"/>
<dbReference type="Proteomes" id="UP000021369">
    <property type="component" value="Unassembled WGS sequence"/>
</dbReference>
<accession>A0A011UH68</accession>
<dbReference type="Gene3D" id="3.90.79.10">
    <property type="entry name" value="Nucleoside Triphosphate Pyrophosphohydrolase"/>
    <property type="match status" value="1"/>
</dbReference>
<feature type="domain" description="Nudix hydrolase" evidence="3">
    <location>
        <begin position="32"/>
        <end position="166"/>
    </location>
</feature>
<keyword evidence="2" id="KW-0378">Hydrolase</keyword>
<evidence type="ECO:0000259" key="3">
    <source>
        <dbReference type="PROSITE" id="PS51462"/>
    </source>
</evidence>
<proteinExistence type="predicted"/>
<evidence type="ECO:0000313" key="4">
    <source>
        <dbReference type="EMBL" id="EXM39984.1"/>
    </source>
</evidence>
<evidence type="ECO:0000313" key="5">
    <source>
        <dbReference type="Proteomes" id="UP000021369"/>
    </source>
</evidence>
<dbReference type="PROSITE" id="PS51462">
    <property type="entry name" value="NUDIX"/>
    <property type="match status" value="1"/>
</dbReference>
<dbReference type="AlphaFoldDB" id="A0A011UH68"/>
<gene>
    <name evidence="4" type="ORF">RASY3_09920</name>
</gene>
<comment type="cofactor">
    <cofactor evidence="1">
        <name>Mg(2+)</name>
        <dbReference type="ChEBI" id="CHEBI:18420"/>
    </cofactor>
</comment>
<keyword evidence="5" id="KW-1185">Reference proteome</keyword>
<protein>
    <submittedName>
        <fullName evidence="4">DNA mismatch repair protein MutT</fullName>
    </submittedName>
</protein>
<organism evidence="4 5">
    <name type="scientific">Ruminococcus albus SY3</name>
    <dbReference type="NCBI Taxonomy" id="1341156"/>
    <lineage>
        <taxon>Bacteria</taxon>
        <taxon>Bacillati</taxon>
        <taxon>Bacillota</taxon>
        <taxon>Clostridia</taxon>
        <taxon>Eubacteriales</taxon>
        <taxon>Oscillospiraceae</taxon>
        <taxon>Ruminococcus</taxon>
    </lineage>
</organism>